<dbReference type="Proteomes" id="UP000694044">
    <property type="component" value="Unassembled WGS sequence"/>
</dbReference>
<organism evidence="2 3">
    <name type="scientific">Phytophthora pseudosyringae</name>
    <dbReference type="NCBI Taxonomy" id="221518"/>
    <lineage>
        <taxon>Eukaryota</taxon>
        <taxon>Sar</taxon>
        <taxon>Stramenopiles</taxon>
        <taxon>Oomycota</taxon>
        <taxon>Peronosporomycetes</taxon>
        <taxon>Peronosporales</taxon>
        <taxon>Peronosporaceae</taxon>
        <taxon>Phytophthora</taxon>
    </lineage>
</organism>
<dbReference type="AlphaFoldDB" id="A0A8T1W5N0"/>
<protein>
    <recommendedName>
        <fullName evidence="4">BZIP domain-containing protein</fullName>
    </recommendedName>
</protein>
<keyword evidence="3" id="KW-1185">Reference proteome</keyword>
<reference evidence="2" key="1">
    <citation type="submission" date="2021-02" db="EMBL/GenBank/DDBJ databases">
        <authorList>
            <person name="Palmer J.M."/>
        </authorList>
    </citation>
    <scope>NUCLEOTIDE SEQUENCE</scope>
    <source>
        <strain evidence="2">SCRP734</strain>
    </source>
</reference>
<dbReference type="EMBL" id="JAGDFM010000058">
    <property type="protein sequence ID" value="KAG7388576.1"/>
    <property type="molecule type" value="Genomic_DNA"/>
</dbReference>
<dbReference type="OrthoDB" id="101185at2759"/>
<evidence type="ECO:0000313" key="3">
    <source>
        <dbReference type="Proteomes" id="UP000694044"/>
    </source>
</evidence>
<feature type="coiled-coil region" evidence="1">
    <location>
        <begin position="132"/>
        <end position="161"/>
    </location>
</feature>
<evidence type="ECO:0000313" key="2">
    <source>
        <dbReference type="EMBL" id="KAG7388576.1"/>
    </source>
</evidence>
<proteinExistence type="predicted"/>
<sequence length="349" mass="39393">MYDSASTPPSSQILRDEVIGHVSQRSRPVHYNFDPRWQYLQPQQNATDNAAPDQNMSHPIAKATSVSKGKRKVLSSVDVAAPECQVRGFQEMDSTANSTRTRYRVEDWAVMVIDEKMKLRELRRDNQRRYRQKNLERKLSLAKATRQLLQEIKALEKHRDNVFASLPTLETVWTVAVEYFRVFRFGSSPSGPCGQLEFIRSTMAPDVLVNAGQGAEALLAHWRRCSFWFQDVDVELQNLEKDAIDSLVGTTKTSFTITESTLRNVFPHLCGHSSQVGARSLLADKLRNQRLVVAGTVRFVWDSACGRVTSVMSSSDMLAPMLQLVGDVQSLAQVFEHARISSNFELSIS</sequence>
<name>A0A8T1W5N0_9STRA</name>
<evidence type="ECO:0000256" key="1">
    <source>
        <dbReference type="SAM" id="Coils"/>
    </source>
</evidence>
<evidence type="ECO:0008006" key="4">
    <source>
        <dbReference type="Google" id="ProtNLM"/>
    </source>
</evidence>
<comment type="caution">
    <text evidence="2">The sequence shown here is derived from an EMBL/GenBank/DDBJ whole genome shotgun (WGS) entry which is preliminary data.</text>
</comment>
<keyword evidence="1" id="KW-0175">Coiled coil</keyword>
<accession>A0A8T1W5N0</accession>
<gene>
    <name evidence="2" type="ORF">PHYPSEUDO_012213</name>
</gene>